<dbReference type="Pfam" id="PF13489">
    <property type="entry name" value="Methyltransf_23"/>
    <property type="match status" value="1"/>
</dbReference>
<dbReference type="Gene3D" id="3.40.50.150">
    <property type="entry name" value="Vaccinia Virus protein VP39"/>
    <property type="match status" value="1"/>
</dbReference>
<proteinExistence type="predicted"/>
<dbReference type="CDD" id="cd02440">
    <property type="entry name" value="AdoMet_MTases"/>
    <property type="match status" value="1"/>
</dbReference>
<dbReference type="SUPFAM" id="SSF53335">
    <property type="entry name" value="S-adenosyl-L-methionine-dependent methyltransferases"/>
    <property type="match status" value="1"/>
</dbReference>
<dbReference type="EMBL" id="MHRA01000036">
    <property type="protein sequence ID" value="OHA14949.1"/>
    <property type="molecule type" value="Genomic_DNA"/>
</dbReference>
<evidence type="ECO:0000313" key="2">
    <source>
        <dbReference type="Proteomes" id="UP000178116"/>
    </source>
</evidence>
<dbReference type="PANTHER" id="PTHR43861:SF6">
    <property type="entry name" value="METHYLTRANSFERASE TYPE 11"/>
    <property type="match status" value="1"/>
</dbReference>
<dbReference type="PANTHER" id="PTHR43861">
    <property type="entry name" value="TRANS-ACONITATE 2-METHYLTRANSFERASE-RELATED"/>
    <property type="match status" value="1"/>
</dbReference>
<gene>
    <name evidence="1" type="ORF">A3A10_00925</name>
</gene>
<dbReference type="InterPro" id="IPR029063">
    <property type="entry name" value="SAM-dependent_MTases_sf"/>
</dbReference>
<dbReference type="Proteomes" id="UP000178116">
    <property type="component" value="Unassembled WGS sequence"/>
</dbReference>
<evidence type="ECO:0008006" key="3">
    <source>
        <dbReference type="Google" id="ProtNLM"/>
    </source>
</evidence>
<dbReference type="AlphaFoldDB" id="A0A1G2LVP4"/>
<accession>A0A1G2LVP4</accession>
<reference evidence="1 2" key="1">
    <citation type="journal article" date="2016" name="Nat. Commun.">
        <title>Thousands of microbial genomes shed light on interconnected biogeochemical processes in an aquifer system.</title>
        <authorList>
            <person name="Anantharaman K."/>
            <person name="Brown C.T."/>
            <person name="Hug L.A."/>
            <person name="Sharon I."/>
            <person name="Castelle C.J."/>
            <person name="Probst A.J."/>
            <person name="Thomas B.C."/>
            <person name="Singh A."/>
            <person name="Wilkins M.J."/>
            <person name="Karaoz U."/>
            <person name="Brodie E.L."/>
            <person name="Williams K.H."/>
            <person name="Hubbard S.S."/>
            <person name="Banfield J.F."/>
        </authorList>
    </citation>
    <scope>NUCLEOTIDE SEQUENCE [LARGE SCALE GENOMIC DNA]</scope>
</reference>
<evidence type="ECO:0000313" key="1">
    <source>
        <dbReference type="EMBL" id="OHA14949.1"/>
    </source>
</evidence>
<sequence length="289" mass="33111">MVEAENRENLIKCPVCYSKDFVFLYGKKDSKLEIEDRRLRCRSCGVIFIQNRLSPEFIIWKFYQKRNPIGPTEKYLEKKKYLKKIAEKLEKFLPEGASVFDIGCGGGAFLKFLLDKGYKVSGLEVGESAKEEAERVLGIKDVVRVGDFLETNFKGETFSAILITDVVEHLHNPHLYLEKISSILKPGGLIIIRTPNSDSLMQRLLKSRWMLASPRHVVLYNRESISFLLMKNSFCIIDFCNEKGIQGKIIPPFSYGIARVFKGFLINSLRWFFSAIGQGESITIFARKT</sequence>
<name>A0A1G2LVP4_9BACT</name>
<comment type="caution">
    <text evidence="1">The sequence shown here is derived from an EMBL/GenBank/DDBJ whole genome shotgun (WGS) entry which is preliminary data.</text>
</comment>
<protein>
    <recommendedName>
        <fullName evidence="3">Methyltransferase type 11 domain-containing protein</fullName>
    </recommendedName>
</protein>
<organism evidence="1 2">
    <name type="scientific">Candidatus Tagabacteria bacterium RIFCSPLOWO2_01_FULL_42_9</name>
    <dbReference type="NCBI Taxonomy" id="1802296"/>
    <lineage>
        <taxon>Bacteria</taxon>
        <taxon>Candidatus Tagaibacteriota</taxon>
    </lineage>
</organism>